<dbReference type="Pfam" id="PF14226">
    <property type="entry name" value="DIOX_N"/>
    <property type="match status" value="1"/>
</dbReference>
<comment type="cofactor">
    <cofactor evidence="1">
        <name>Fe cation</name>
        <dbReference type="ChEBI" id="CHEBI:24875"/>
    </cofactor>
</comment>
<dbReference type="InterPro" id="IPR044861">
    <property type="entry name" value="IPNS-like_FE2OG_OXY"/>
</dbReference>
<dbReference type="GO" id="GO:0016491">
    <property type="term" value="F:oxidoreductase activity"/>
    <property type="evidence" value="ECO:0007669"/>
    <property type="project" value="UniProtKB-KW"/>
</dbReference>
<comment type="similarity">
    <text evidence="2 6">Belongs to the iron/ascorbate-dependent oxidoreductase family.</text>
</comment>
<dbReference type="Pfam" id="PF03171">
    <property type="entry name" value="2OG-FeII_Oxy"/>
    <property type="match status" value="1"/>
</dbReference>
<dbReference type="InterPro" id="IPR005123">
    <property type="entry name" value="Oxoglu/Fe-dep_dioxygenase_dom"/>
</dbReference>
<dbReference type="FunFam" id="2.60.120.330:FF:000018">
    <property type="entry name" value="2-oxoglutarate (2OG) and Fe(II)-dependent oxygenase superfamily protein"/>
    <property type="match status" value="1"/>
</dbReference>
<dbReference type="EMBL" id="KD146605">
    <property type="protein sequence ID" value="EMS57344.1"/>
    <property type="molecule type" value="Genomic_DNA"/>
</dbReference>
<dbReference type="InterPro" id="IPR027443">
    <property type="entry name" value="IPNS-like_sf"/>
</dbReference>
<evidence type="ECO:0000256" key="5">
    <source>
        <dbReference type="ARBA" id="ARBA00023004"/>
    </source>
</evidence>
<evidence type="ECO:0000256" key="4">
    <source>
        <dbReference type="ARBA" id="ARBA00023002"/>
    </source>
</evidence>
<organism evidence="7">
    <name type="scientific">Triticum urartu</name>
    <name type="common">Red wild einkorn</name>
    <name type="synonym">Crithodium urartu</name>
    <dbReference type="NCBI Taxonomy" id="4572"/>
    <lineage>
        <taxon>Eukaryota</taxon>
        <taxon>Viridiplantae</taxon>
        <taxon>Streptophyta</taxon>
        <taxon>Embryophyta</taxon>
        <taxon>Tracheophyta</taxon>
        <taxon>Spermatophyta</taxon>
        <taxon>Magnoliopsida</taxon>
        <taxon>Liliopsida</taxon>
        <taxon>Poales</taxon>
        <taxon>Poaceae</taxon>
        <taxon>BOP clade</taxon>
        <taxon>Pooideae</taxon>
        <taxon>Triticodae</taxon>
        <taxon>Triticeae</taxon>
        <taxon>Triticinae</taxon>
        <taxon>Triticum</taxon>
    </lineage>
</organism>
<dbReference type="InterPro" id="IPR026992">
    <property type="entry name" value="DIOX_N"/>
</dbReference>
<evidence type="ECO:0000256" key="3">
    <source>
        <dbReference type="ARBA" id="ARBA00022723"/>
    </source>
</evidence>
<dbReference type="eggNOG" id="KOG0143">
    <property type="taxonomic scope" value="Eukaryota"/>
</dbReference>
<keyword evidence="5 6" id="KW-0408">Iron</keyword>
<dbReference type="InterPro" id="IPR050295">
    <property type="entry name" value="Plant_2OG-oxidoreductases"/>
</dbReference>
<dbReference type="Gene3D" id="2.60.120.330">
    <property type="entry name" value="B-lactam Antibiotic, Isopenicillin N Synthase, Chain"/>
    <property type="match status" value="1"/>
</dbReference>
<accession>M8AA19</accession>
<dbReference type="SUPFAM" id="SSF51197">
    <property type="entry name" value="Clavaminate synthase-like"/>
    <property type="match status" value="1"/>
</dbReference>
<protein>
    <submittedName>
        <fullName evidence="7">Protein SRG1</fullName>
    </submittedName>
</protein>
<keyword evidence="3 6" id="KW-0479">Metal-binding</keyword>
<evidence type="ECO:0000256" key="6">
    <source>
        <dbReference type="RuleBase" id="RU003682"/>
    </source>
</evidence>
<dbReference type="PROSITE" id="PS51471">
    <property type="entry name" value="FE2OG_OXY"/>
    <property type="match status" value="1"/>
</dbReference>
<gene>
    <name evidence="7" type="ORF">TRIUR3_19567</name>
</gene>
<name>M8AA19_TRIUA</name>
<evidence type="ECO:0000256" key="2">
    <source>
        <dbReference type="ARBA" id="ARBA00008056"/>
    </source>
</evidence>
<reference evidence="7" key="1">
    <citation type="journal article" date="2013" name="Nature">
        <title>Draft genome of the wheat A-genome progenitor Triticum urartu.</title>
        <authorList>
            <person name="Ling H.Q."/>
            <person name="Zhao S."/>
            <person name="Liu D."/>
            <person name="Wang J."/>
            <person name="Sun H."/>
            <person name="Zhang C."/>
            <person name="Fan H."/>
            <person name="Li D."/>
            <person name="Dong L."/>
            <person name="Tao Y."/>
            <person name="Gao C."/>
            <person name="Wu H."/>
            <person name="Li Y."/>
            <person name="Cui Y."/>
            <person name="Guo X."/>
            <person name="Zheng S."/>
            <person name="Wang B."/>
            <person name="Yu K."/>
            <person name="Liang Q."/>
            <person name="Yang W."/>
            <person name="Lou X."/>
            <person name="Chen J."/>
            <person name="Feng M."/>
            <person name="Jian J."/>
            <person name="Zhang X."/>
            <person name="Luo G."/>
            <person name="Jiang Y."/>
            <person name="Liu J."/>
            <person name="Wang Z."/>
            <person name="Sha Y."/>
            <person name="Zhang B."/>
            <person name="Wu H."/>
            <person name="Tang D."/>
            <person name="Shen Q."/>
            <person name="Xue P."/>
            <person name="Zou S."/>
            <person name="Wang X."/>
            <person name="Liu X."/>
            <person name="Wang F."/>
            <person name="Yang Y."/>
            <person name="An X."/>
            <person name="Dong Z."/>
            <person name="Zhang K."/>
            <person name="Zhang X."/>
            <person name="Luo M.C."/>
            <person name="Dvorak J."/>
            <person name="Tong Y."/>
            <person name="Wang J."/>
            <person name="Yang H."/>
            <person name="Li Z."/>
            <person name="Wang D."/>
            <person name="Zhang A."/>
            <person name="Wang J."/>
        </authorList>
    </citation>
    <scope>NUCLEOTIDE SEQUENCE</scope>
</reference>
<dbReference type="STRING" id="4572.M8AA19"/>
<dbReference type="AlphaFoldDB" id="M8AA19"/>
<proteinExistence type="inferred from homology"/>
<evidence type="ECO:0000313" key="7">
    <source>
        <dbReference type="EMBL" id="EMS57344.1"/>
    </source>
</evidence>
<dbReference type="OMA" id="PAQYMKI"/>
<dbReference type="PANTHER" id="PTHR47991">
    <property type="entry name" value="OXOGLUTARATE/IRON-DEPENDENT DIOXYGENASE"/>
    <property type="match status" value="1"/>
</dbReference>
<dbReference type="GO" id="GO:0046872">
    <property type="term" value="F:metal ion binding"/>
    <property type="evidence" value="ECO:0007669"/>
    <property type="project" value="UniProtKB-KW"/>
</dbReference>
<sequence>MASYDQQFKVLEVPPIVQELVGAGVQEPPSQYVLPVQDRPAAAVSEMPEPIPIIDLSRLSAGSAEEFDKLRSALENWDLFLWSPSHLRPMFLRAVGHGMEPSFLAEAMKVTREFFNLPLEEKQKYSNIVDGEKLGMDGYGNDMVVKENQVLDWNDRLNLLVEPESLRTYRLWPTQPPSFRDILSEYTIKCKAAANLVFRNMAKILNLQEEHLVNMIGDNSITQAIFNYYPQCPRPDHVLGLKAHIDGSIITVNFADAEGLQLQKNGVWYNVPIVPNALVMNVGDIMEILSNGFFKSLVHRVVTNAEKERLSLVLVYTLELETELEPVSELVDDKRPAQYMKIKLHDYMEKYHDTYATGTLAIDGVKI</sequence>
<keyword evidence="4 6" id="KW-0560">Oxidoreductase</keyword>
<evidence type="ECO:0000256" key="1">
    <source>
        <dbReference type="ARBA" id="ARBA00001962"/>
    </source>
</evidence>